<keyword evidence="1" id="KW-0472">Membrane</keyword>
<accession>A0A4S3JF66</accession>
<dbReference type="VEuPathDB" id="FungiDB:EYZ11_006574"/>
<evidence type="ECO:0000313" key="3">
    <source>
        <dbReference type="Proteomes" id="UP000308092"/>
    </source>
</evidence>
<evidence type="ECO:0000256" key="1">
    <source>
        <dbReference type="SAM" id="Phobius"/>
    </source>
</evidence>
<evidence type="ECO:0000313" key="2">
    <source>
        <dbReference type="EMBL" id="THC93963.1"/>
    </source>
</evidence>
<comment type="caution">
    <text evidence="2">The sequence shown here is derived from an EMBL/GenBank/DDBJ whole genome shotgun (WGS) entry which is preliminary data.</text>
</comment>
<feature type="transmembrane region" description="Helical" evidence="1">
    <location>
        <begin position="89"/>
        <end position="112"/>
    </location>
</feature>
<reference evidence="2 3" key="1">
    <citation type="submission" date="2019-03" db="EMBL/GenBank/DDBJ databases">
        <title>The genome sequence of a newly discovered highly antifungal drug resistant Aspergillus species, Aspergillus tanneri NIH 1004.</title>
        <authorList>
            <person name="Mounaud S."/>
            <person name="Singh I."/>
            <person name="Joardar V."/>
            <person name="Pakala S."/>
            <person name="Pakala S."/>
            <person name="Venepally P."/>
            <person name="Hoover J."/>
            <person name="Nierman W."/>
            <person name="Chung J."/>
            <person name="Losada L."/>
        </authorList>
    </citation>
    <scope>NUCLEOTIDE SEQUENCE [LARGE SCALE GENOMIC DNA]</scope>
    <source>
        <strain evidence="2 3">NIH1004</strain>
    </source>
</reference>
<protein>
    <submittedName>
        <fullName evidence="2">Uncharacterized protein</fullName>
    </submittedName>
</protein>
<dbReference type="STRING" id="1220188.A0A4S3JF66"/>
<keyword evidence="3" id="KW-1185">Reference proteome</keyword>
<name>A0A4S3JF66_9EURO</name>
<dbReference type="EMBL" id="SOSA01000234">
    <property type="protein sequence ID" value="THC93963.1"/>
    <property type="molecule type" value="Genomic_DNA"/>
</dbReference>
<dbReference type="AlphaFoldDB" id="A0A4S3JF66"/>
<sequence>MADSYLLNTWTFTWRNEANDTFTHSSHDVQPCTRIDHAKGREFDFEPDKDAYWFYLWTSDNCTGPPAGKNSPTYRSAAEIYYNYNYINAYGYTFIYAYGYTFIYAYGYTFILRTRKEG</sequence>
<gene>
    <name evidence="2" type="ORF">EYZ11_006574</name>
</gene>
<keyword evidence="1" id="KW-1133">Transmembrane helix</keyword>
<dbReference type="Proteomes" id="UP000308092">
    <property type="component" value="Unassembled WGS sequence"/>
</dbReference>
<organism evidence="2 3">
    <name type="scientific">Aspergillus tanneri</name>
    <dbReference type="NCBI Taxonomy" id="1220188"/>
    <lineage>
        <taxon>Eukaryota</taxon>
        <taxon>Fungi</taxon>
        <taxon>Dikarya</taxon>
        <taxon>Ascomycota</taxon>
        <taxon>Pezizomycotina</taxon>
        <taxon>Eurotiomycetes</taxon>
        <taxon>Eurotiomycetidae</taxon>
        <taxon>Eurotiales</taxon>
        <taxon>Aspergillaceae</taxon>
        <taxon>Aspergillus</taxon>
        <taxon>Aspergillus subgen. Circumdati</taxon>
    </lineage>
</organism>
<keyword evidence="1" id="KW-0812">Transmembrane</keyword>
<proteinExistence type="predicted"/>